<dbReference type="GeneID" id="27310424"/>
<feature type="domain" description="ORC6 first cyclin-like" evidence="7">
    <location>
        <begin position="10"/>
        <end position="94"/>
    </location>
</feature>
<dbReference type="OrthoDB" id="5367324at2759"/>
<dbReference type="GO" id="GO:0003677">
    <property type="term" value="F:DNA binding"/>
    <property type="evidence" value="ECO:0007669"/>
    <property type="project" value="UniProtKB-KW"/>
</dbReference>
<keyword evidence="3" id="KW-0235">DNA replication</keyword>
<evidence type="ECO:0000313" key="8">
    <source>
        <dbReference type="EMBL" id="KIW06762.1"/>
    </source>
</evidence>
<feature type="region of interest" description="Disordered" evidence="6">
    <location>
        <begin position="97"/>
        <end position="154"/>
    </location>
</feature>
<dbReference type="EMBL" id="KN847534">
    <property type="protein sequence ID" value="KIW06762.1"/>
    <property type="molecule type" value="Genomic_DNA"/>
</dbReference>
<feature type="non-terminal residue" evidence="8">
    <location>
        <position position="1"/>
    </location>
</feature>
<dbReference type="STRING" id="253628.A0A0D1Z1E2"/>
<dbReference type="HOGENOM" id="CLU_045412_0_0_1"/>
<keyword evidence="9" id="KW-1185">Reference proteome</keyword>
<name>A0A0D1Z1E2_9PEZI</name>
<comment type="similarity">
    <text evidence="2">Belongs to the ORC6 family.</text>
</comment>
<keyword evidence="4" id="KW-0238">DNA-binding</keyword>
<reference evidence="8 9" key="1">
    <citation type="submission" date="2015-01" db="EMBL/GenBank/DDBJ databases">
        <title>The Genome Sequence of Ochroconis gallopava CBS43764.</title>
        <authorList>
            <consortium name="The Broad Institute Genomics Platform"/>
            <person name="Cuomo C."/>
            <person name="de Hoog S."/>
            <person name="Gorbushina A."/>
            <person name="Stielow B."/>
            <person name="Teixiera M."/>
            <person name="Abouelleil A."/>
            <person name="Chapman S.B."/>
            <person name="Priest M."/>
            <person name="Young S.K."/>
            <person name="Wortman J."/>
            <person name="Nusbaum C."/>
            <person name="Birren B."/>
        </authorList>
    </citation>
    <scope>NUCLEOTIDE SEQUENCE [LARGE SCALE GENOMIC DNA]</scope>
    <source>
        <strain evidence="8 9">CBS 43764</strain>
    </source>
</reference>
<evidence type="ECO:0000313" key="9">
    <source>
        <dbReference type="Proteomes" id="UP000053259"/>
    </source>
</evidence>
<dbReference type="Proteomes" id="UP000053259">
    <property type="component" value="Unassembled WGS sequence"/>
</dbReference>
<evidence type="ECO:0000256" key="6">
    <source>
        <dbReference type="SAM" id="MobiDB-lite"/>
    </source>
</evidence>
<evidence type="ECO:0000256" key="4">
    <source>
        <dbReference type="ARBA" id="ARBA00023125"/>
    </source>
</evidence>
<dbReference type="VEuPathDB" id="FungiDB:PV09_02451"/>
<sequence>MNKAVEQDLLSLLPSITLPLPRELLELAVSLLSQSRSKAGSLKQDEEIARGYVCANIACDRLKTKLNLPTIVVRPPVAPKVYKKVYAYLDSALTAGTPRKHQKNSIRGQNEPSTPSKSRRQLADDTPTRTPARTSKAKAAVHMLSSTKRKHANSDGDNAIASWTMPAIRLLCKAFEIPNAAPHIYVGVCSIVRVIQEQQGEGLGTPTKKRARKSANNDIQSEVIAAFDEKYIPALIIVVTFFTRARMVGAPEPDEYAKQRQTAMETIGKAIPDGLKTDEGNMISMIENLLREAEKRWLDMEWYYNLPEANMGGDESSPDMTSETGAHFEVDKRSMQVFEVPKRGFGSMMTDATDWLSEDRNAEYKIWKTEIMQKISDMENTAN</sequence>
<dbReference type="InParanoid" id="A0A0D1Z1E2"/>
<keyword evidence="5" id="KW-0539">Nucleus</keyword>
<dbReference type="RefSeq" id="XP_016216631.1">
    <property type="nucleotide sequence ID" value="XM_016355495.1"/>
</dbReference>
<gene>
    <name evidence="8" type="ORF">PV09_02451</name>
</gene>
<accession>A0A0D1Z1E2</accession>
<dbReference type="InterPro" id="IPR008721">
    <property type="entry name" value="ORC6_cyclin_first"/>
</dbReference>
<evidence type="ECO:0000256" key="1">
    <source>
        <dbReference type="ARBA" id="ARBA00004123"/>
    </source>
</evidence>
<feature type="compositionally biased region" description="Polar residues" evidence="6">
    <location>
        <begin position="105"/>
        <end position="116"/>
    </location>
</feature>
<organism evidence="8 9">
    <name type="scientific">Verruconis gallopava</name>
    <dbReference type="NCBI Taxonomy" id="253628"/>
    <lineage>
        <taxon>Eukaryota</taxon>
        <taxon>Fungi</taxon>
        <taxon>Dikarya</taxon>
        <taxon>Ascomycota</taxon>
        <taxon>Pezizomycotina</taxon>
        <taxon>Dothideomycetes</taxon>
        <taxon>Pleosporomycetidae</taxon>
        <taxon>Venturiales</taxon>
        <taxon>Sympoventuriaceae</taxon>
        <taxon>Verruconis</taxon>
    </lineage>
</organism>
<evidence type="ECO:0000256" key="5">
    <source>
        <dbReference type="ARBA" id="ARBA00023242"/>
    </source>
</evidence>
<evidence type="ECO:0000259" key="7">
    <source>
        <dbReference type="Pfam" id="PF05460"/>
    </source>
</evidence>
<dbReference type="AlphaFoldDB" id="A0A0D1Z1E2"/>
<dbReference type="GO" id="GO:0005664">
    <property type="term" value="C:nuclear origin of replication recognition complex"/>
    <property type="evidence" value="ECO:0007669"/>
    <property type="project" value="InterPro"/>
</dbReference>
<dbReference type="Pfam" id="PF05460">
    <property type="entry name" value="ORC6"/>
    <property type="match status" value="1"/>
</dbReference>
<proteinExistence type="inferred from homology"/>
<protein>
    <recommendedName>
        <fullName evidence="7">ORC6 first cyclin-like domain-containing protein</fullName>
    </recommendedName>
</protein>
<evidence type="ECO:0000256" key="2">
    <source>
        <dbReference type="ARBA" id="ARBA00010840"/>
    </source>
</evidence>
<evidence type="ECO:0000256" key="3">
    <source>
        <dbReference type="ARBA" id="ARBA00022705"/>
    </source>
</evidence>
<comment type="subcellular location">
    <subcellularLocation>
        <location evidence="1">Nucleus</location>
    </subcellularLocation>
</comment>
<dbReference type="GO" id="GO:0006260">
    <property type="term" value="P:DNA replication"/>
    <property type="evidence" value="ECO:0007669"/>
    <property type="project" value="UniProtKB-KW"/>
</dbReference>